<feature type="domain" description="HTH cro/C1-type" evidence="1">
    <location>
        <begin position="29"/>
        <end position="84"/>
    </location>
</feature>
<dbReference type="AlphaFoldDB" id="A0A2N3V4Y8"/>
<sequence length="280" mass="31844">MNRRNSPTNDPRRGRGRDVEAELPALGRWVRRLREARGLSRPEAAGLLTISYELLRKIEYGTTPCTLPVLEQMITTYELGPAQARHTRDLARPSVSLTPVEELRTHHSAGERLTKLNELDERGLVGAYIDPLWSLVHANNRFRAELPGIDRYDDNAALWFFHPGTTTPTAETLVVHWDTAAAYLVASLRAALGTHRHNPQAQTLFQKLCGSHTFTELWNTRLEVAYGYPTDEPLELREPDTGNLYSVRIHLGARVRTHLDTPELRFFIGYRDPRDPPTQL</sequence>
<evidence type="ECO:0000313" key="3">
    <source>
        <dbReference type="Proteomes" id="UP000233766"/>
    </source>
</evidence>
<evidence type="ECO:0000259" key="1">
    <source>
        <dbReference type="SMART" id="SM00530"/>
    </source>
</evidence>
<dbReference type="SMART" id="SM00530">
    <property type="entry name" value="HTH_XRE"/>
    <property type="match status" value="1"/>
</dbReference>
<comment type="caution">
    <text evidence="2">The sequence shown here is derived from an EMBL/GenBank/DDBJ whole genome shotgun (WGS) entry which is preliminary data.</text>
</comment>
<dbReference type="Gene3D" id="3.30.450.180">
    <property type="match status" value="1"/>
</dbReference>
<gene>
    <name evidence="2" type="ORF">ATK86_7097</name>
</gene>
<dbReference type="RefSeq" id="WP_101468872.1">
    <property type="nucleotide sequence ID" value="NZ_PJMW01000003.1"/>
</dbReference>
<dbReference type="Pfam" id="PF17765">
    <property type="entry name" value="MLTR_LBD"/>
    <property type="match status" value="1"/>
</dbReference>
<dbReference type="InterPro" id="IPR010982">
    <property type="entry name" value="Lambda_DNA-bd_dom_sf"/>
</dbReference>
<dbReference type="EMBL" id="PJMW01000003">
    <property type="protein sequence ID" value="PKV76697.1"/>
    <property type="molecule type" value="Genomic_DNA"/>
</dbReference>
<dbReference type="SUPFAM" id="SSF47413">
    <property type="entry name" value="lambda repressor-like DNA-binding domains"/>
    <property type="match status" value="1"/>
</dbReference>
<keyword evidence="3" id="KW-1185">Reference proteome</keyword>
<dbReference type="PANTHER" id="PTHR35010:SF2">
    <property type="entry name" value="BLL4672 PROTEIN"/>
    <property type="match status" value="1"/>
</dbReference>
<dbReference type="GO" id="GO:0003677">
    <property type="term" value="F:DNA binding"/>
    <property type="evidence" value="ECO:0007669"/>
    <property type="project" value="InterPro"/>
</dbReference>
<protein>
    <submittedName>
        <fullName evidence="2">Helix-turn-helix protein</fullName>
    </submittedName>
</protein>
<dbReference type="OrthoDB" id="4566956at2"/>
<organism evidence="2 3">
    <name type="scientific">Nocardia fluminea</name>
    <dbReference type="NCBI Taxonomy" id="134984"/>
    <lineage>
        <taxon>Bacteria</taxon>
        <taxon>Bacillati</taxon>
        <taxon>Actinomycetota</taxon>
        <taxon>Actinomycetes</taxon>
        <taxon>Mycobacteriales</taxon>
        <taxon>Nocardiaceae</taxon>
        <taxon>Nocardia</taxon>
    </lineage>
</organism>
<dbReference type="Gene3D" id="1.10.260.40">
    <property type="entry name" value="lambda repressor-like DNA-binding domains"/>
    <property type="match status" value="1"/>
</dbReference>
<dbReference type="PANTHER" id="PTHR35010">
    <property type="entry name" value="BLL4672 PROTEIN-RELATED"/>
    <property type="match status" value="1"/>
</dbReference>
<dbReference type="Pfam" id="PF13560">
    <property type="entry name" value="HTH_31"/>
    <property type="match status" value="1"/>
</dbReference>
<name>A0A2N3V4Y8_9NOCA</name>
<proteinExistence type="predicted"/>
<dbReference type="CDD" id="cd00093">
    <property type="entry name" value="HTH_XRE"/>
    <property type="match status" value="1"/>
</dbReference>
<dbReference type="Proteomes" id="UP000233766">
    <property type="component" value="Unassembled WGS sequence"/>
</dbReference>
<evidence type="ECO:0000313" key="2">
    <source>
        <dbReference type="EMBL" id="PKV76697.1"/>
    </source>
</evidence>
<accession>A0A2N3V4Y8</accession>
<dbReference type="InterPro" id="IPR001387">
    <property type="entry name" value="Cro/C1-type_HTH"/>
</dbReference>
<dbReference type="InterPro" id="IPR041413">
    <property type="entry name" value="MLTR_LBD"/>
</dbReference>
<reference evidence="2 3" key="1">
    <citation type="submission" date="2017-12" db="EMBL/GenBank/DDBJ databases">
        <title>Sequencing the genomes of 1000 Actinobacteria strains.</title>
        <authorList>
            <person name="Klenk H.-P."/>
        </authorList>
    </citation>
    <scope>NUCLEOTIDE SEQUENCE [LARGE SCALE GENOMIC DNA]</scope>
    <source>
        <strain evidence="2 3">DSM 44489</strain>
    </source>
</reference>